<evidence type="ECO:0000256" key="2">
    <source>
        <dbReference type="ARBA" id="ARBA00022790"/>
    </source>
</evidence>
<comment type="caution">
    <text evidence="5">The sequence shown here is derived from an EMBL/GenBank/DDBJ whole genome shotgun (WGS) entry which is preliminary data.</text>
</comment>
<evidence type="ECO:0000313" key="5">
    <source>
        <dbReference type="EMBL" id="KAI3433553.1"/>
    </source>
</evidence>
<dbReference type="GO" id="GO:0008180">
    <property type="term" value="C:COP9 signalosome"/>
    <property type="evidence" value="ECO:0007669"/>
    <property type="project" value="UniProtKB-KW"/>
</dbReference>
<evidence type="ECO:0000259" key="4">
    <source>
        <dbReference type="PROSITE" id="PS50250"/>
    </source>
</evidence>
<dbReference type="PANTHER" id="PTHR15350:SF5">
    <property type="entry name" value="COP9 SIGNALOSOME COMPLEX SUBUNIT 7"/>
    <property type="match status" value="1"/>
</dbReference>
<feature type="domain" description="PCI" evidence="4">
    <location>
        <begin position="1"/>
        <end position="154"/>
    </location>
</feature>
<proteinExistence type="inferred from homology"/>
<dbReference type="PANTHER" id="PTHR15350">
    <property type="entry name" value="COP9 SIGNALOSOME COMPLEX SUBUNIT 7/DENDRITIC CELL PROTEIN GA17"/>
    <property type="match status" value="1"/>
</dbReference>
<dbReference type="Pfam" id="PF22061">
    <property type="entry name" value="CSN7_HB_subdom"/>
    <property type="match status" value="1"/>
</dbReference>
<evidence type="ECO:0000256" key="1">
    <source>
        <dbReference type="ARBA" id="ARBA00008482"/>
    </source>
</evidence>
<dbReference type="OrthoDB" id="10265275at2759"/>
<reference evidence="5" key="2">
    <citation type="submission" date="2020-11" db="EMBL/GenBank/DDBJ databases">
        <authorList>
            <person name="Cecchin M."/>
            <person name="Marcolungo L."/>
            <person name="Rossato M."/>
            <person name="Girolomoni L."/>
            <person name="Cosentino E."/>
            <person name="Cuine S."/>
            <person name="Li-Beisson Y."/>
            <person name="Delledonne M."/>
            <person name="Ballottari M."/>
        </authorList>
    </citation>
    <scope>NUCLEOTIDE SEQUENCE</scope>
    <source>
        <strain evidence="5">211/11P</strain>
        <tissue evidence="5">Whole cell</tissue>
    </source>
</reference>
<dbReference type="Proteomes" id="UP001055712">
    <property type="component" value="Unassembled WGS sequence"/>
</dbReference>
<keyword evidence="6" id="KW-1185">Reference proteome</keyword>
<gene>
    <name evidence="5" type="ORF">D9Q98_003364</name>
</gene>
<sequence>MEGKVEQFMLLAKNAKGLALVDLVTRATAEPGLFTFGEILSLPAVQQLQDDQRVAANDLLELFAYGTWEDYRASPAGKYPVLSEAQAHKLKLLSVVSAADGVRTLAYDDLLRRLELPSVRALEDLLIADCLYGGLLRGKLDQLNKCLLVEGAFCRDVRPDQVSEVAGALGEWLDAANSVLGGIEERIDWTLSATTAADKARGEAQQALETERKSIRTTIEMQALGGGSSDMFMDDQEGFSLPDLGEGQDARPGPTAGRHTKRRR</sequence>
<dbReference type="PROSITE" id="PS50250">
    <property type="entry name" value="PCI"/>
    <property type="match status" value="1"/>
</dbReference>
<protein>
    <recommendedName>
        <fullName evidence="4">PCI domain-containing protein</fullName>
    </recommendedName>
</protein>
<dbReference type="AlphaFoldDB" id="A0A9D4TSZ6"/>
<reference evidence="5" key="1">
    <citation type="journal article" date="2019" name="Plant J.">
        <title>Chlorella vulgaris genome assembly and annotation reveals the molecular basis for metabolic acclimation to high light conditions.</title>
        <authorList>
            <person name="Cecchin M."/>
            <person name="Marcolungo L."/>
            <person name="Rossato M."/>
            <person name="Girolomoni L."/>
            <person name="Cosentino E."/>
            <person name="Cuine S."/>
            <person name="Li-Beisson Y."/>
            <person name="Delledonne M."/>
            <person name="Ballottari M."/>
        </authorList>
    </citation>
    <scope>NUCLEOTIDE SEQUENCE</scope>
    <source>
        <strain evidence="5">211/11P</strain>
    </source>
</reference>
<keyword evidence="2" id="KW-0736">Signalosome</keyword>
<organism evidence="5 6">
    <name type="scientific">Chlorella vulgaris</name>
    <name type="common">Green alga</name>
    <dbReference type="NCBI Taxonomy" id="3077"/>
    <lineage>
        <taxon>Eukaryota</taxon>
        <taxon>Viridiplantae</taxon>
        <taxon>Chlorophyta</taxon>
        <taxon>core chlorophytes</taxon>
        <taxon>Trebouxiophyceae</taxon>
        <taxon>Chlorellales</taxon>
        <taxon>Chlorellaceae</taxon>
        <taxon>Chlorella clade</taxon>
        <taxon>Chlorella</taxon>
    </lineage>
</organism>
<evidence type="ECO:0000256" key="3">
    <source>
        <dbReference type="SAM" id="MobiDB-lite"/>
    </source>
</evidence>
<name>A0A9D4TSZ6_CHLVU</name>
<comment type="similarity">
    <text evidence="1">Belongs to the CSN7/EIF3M family. CSN7 subfamily.</text>
</comment>
<feature type="region of interest" description="Disordered" evidence="3">
    <location>
        <begin position="226"/>
        <end position="264"/>
    </location>
</feature>
<dbReference type="InterPro" id="IPR000717">
    <property type="entry name" value="PCI_dom"/>
</dbReference>
<dbReference type="InterPro" id="IPR045237">
    <property type="entry name" value="COPS7/eIF3m"/>
</dbReference>
<dbReference type="EMBL" id="SIDB01000004">
    <property type="protein sequence ID" value="KAI3433553.1"/>
    <property type="molecule type" value="Genomic_DNA"/>
</dbReference>
<accession>A0A9D4TSZ6</accession>
<evidence type="ECO:0000313" key="6">
    <source>
        <dbReference type="Proteomes" id="UP001055712"/>
    </source>
</evidence>